<dbReference type="PROSITE" id="PS00107">
    <property type="entry name" value="PROTEIN_KINASE_ATP"/>
    <property type="match status" value="1"/>
</dbReference>
<dbReference type="PROSITE" id="PS50011">
    <property type="entry name" value="PROTEIN_KINASE_DOM"/>
    <property type="match status" value="1"/>
</dbReference>
<dbReference type="Gene3D" id="1.10.510.10">
    <property type="entry name" value="Transferase(Phosphotransferase) domain 1"/>
    <property type="match status" value="1"/>
</dbReference>
<dbReference type="Pfam" id="PF03995">
    <property type="entry name" value="Inhibitor_I36"/>
    <property type="match status" value="1"/>
</dbReference>
<dbReference type="AlphaFoldDB" id="A0A1G9EG66"/>
<dbReference type="GO" id="GO:0005524">
    <property type="term" value="F:ATP binding"/>
    <property type="evidence" value="ECO:0007669"/>
    <property type="project" value="UniProtKB-UniRule"/>
</dbReference>
<proteinExistence type="predicted"/>
<protein>
    <submittedName>
        <fullName evidence="5">Peptidase inhibitor family I36</fullName>
    </submittedName>
</protein>
<evidence type="ECO:0000259" key="4">
    <source>
        <dbReference type="PROSITE" id="PS50011"/>
    </source>
</evidence>
<dbReference type="Proteomes" id="UP000199155">
    <property type="component" value="Unassembled WGS sequence"/>
</dbReference>
<dbReference type="GO" id="GO:0005737">
    <property type="term" value="C:cytoplasm"/>
    <property type="evidence" value="ECO:0007669"/>
    <property type="project" value="TreeGrafter"/>
</dbReference>
<feature type="binding site" evidence="3">
    <location>
        <position position="65"/>
    </location>
    <ligand>
        <name>ATP</name>
        <dbReference type="ChEBI" id="CHEBI:30616"/>
    </ligand>
</feature>
<dbReference type="InterPro" id="IPR017441">
    <property type="entry name" value="Protein_kinase_ATP_BS"/>
</dbReference>
<feature type="domain" description="Protein kinase" evidence="4">
    <location>
        <begin position="31"/>
        <end position="305"/>
    </location>
</feature>
<dbReference type="SUPFAM" id="SSF56112">
    <property type="entry name" value="Protein kinase-like (PK-like)"/>
    <property type="match status" value="1"/>
</dbReference>
<name>A0A1G9EG66_9ACTN</name>
<dbReference type="GO" id="GO:0004674">
    <property type="term" value="F:protein serine/threonine kinase activity"/>
    <property type="evidence" value="ECO:0007669"/>
    <property type="project" value="TreeGrafter"/>
</dbReference>
<sequence>MTGGSAGGGGGSGGGAPFAVTVPEGYRVGDWEVLGPLGTGSFGSVYAARHVGPEEAALPRRAALKFLSTGTGTPRRAAYLRELAAREVELLSRLRAPRLIRMYETLTVDDAGRPDLDGAAVLVLEEAATSLDALLDEGPPPDGPALLAGICEGLAQLHGAGWLHGDLKPANVLLMADRSVRLADFTMAAELEGTHAYAPAFSTPDYTPPELLWPEVGERGLQVRPSADIWAFGVLAHVVLTGTYPLPGGTPAVRRDAAVRYALGEEELRLSPHLPPEWAQLVTDCLSAGHRERAAFDAAGLAVRVRAIADTGRPGRRARVRRGPSRRTVWSSLAAAAVFAAAATVYALWPDPGVTYGYHRCPAGEVCFFSEFNGNGEMCHWAGDDEDWLTGRTRCPWSAEQPVKSVFNNNQERTEEIAIAYWRGPRFVPDATELKRRTDRAGCTDVNQQGNLKGDYKIRSHSWLPGCDEDQAFPRPTVTESNL</sequence>
<evidence type="ECO:0000256" key="3">
    <source>
        <dbReference type="PROSITE-ProRule" id="PRU10141"/>
    </source>
</evidence>
<accession>A0A1G9EG66</accession>
<dbReference type="Pfam" id="PF00069">
    <property type="entry name" value="Pkinase"/>
    <property type="match status" value="1"/>
</dbReference>
<evidence type="ECO:0000256" key="2">
    <source>
        <dbReference type="ARBA" id="ARBA00022840"/>
    </source>
</evidence>
<gene>
    <name evidence="5" type="ORF">SAMN05421806_111144</name>
</gene>
<evidence type="ECO:0000313" key="5">
    <source>
        <dbReference type="EMBL" id="SDK75025.1"/>
    </source>
</evidence>
<evidence type="ECO:0000313" key="6">
    <source>
        <dbReference type="Proteomes" id="UP000199155"/>
    </source>
</evidence>
<dbReference type="OrthoDB" id="9801841at2"/>
<evidence type="ECO:0000256" key="1">
    <source>
        <dbReference type="ARBA" id="ARBA00022741"/>
    </source>
</evidence>
<keyword evidence="1 3" id="KW-0547">Nucleotide-binding</keyword>
<keyword evidence="6" id="KW-1185">Reference proteome</keyword>
<dbReference type="RefSeq" id="WP_093613935.1">
    <property type="nucleotide sequence ID" value="NZ_FNFF01000011.1"/>
</dbReference>
<dbReference type="InterPro" id="IPR011009">
    <property type="entry name" value="Kinase-like_dom_sf"/>
</dbReference>
<dbReference type="EMBL" id="FNFF01000011">
    <property type="protein sequence ID" value="SDK75025.1"/>
    <property type="molecule type" value="Genomic_DNA"/>
</dbReference>
<dbReference type="PANTHER" id="PTHR24346:SF30">
    <property type="entry name" value="MATERNAL EMBRYONIC LEUCINE ZIPPER KINASE"/>
    <property type="match status" value="1"/>
</dbReference>
<dbReference type="CDD" id="cd14014">
    <property type="entry name" value="STKc_PknB_like"/>
    <property type="match status" value="1"/>
</dbReference>
<dbReference type="PANTHER" id="PTHR24346">
    <property type="entry name" value="MAP/MICROTUBULE AFFINITY-REGULATING KINASE"/>
    <property type="match status" value="1"/>
</dbReference>
<dbReference type="STRING" id="417292.SAMN05421806_111144"/>
<dbReference type="GO" id="GO:0035556">
    <property type="term" value="P:intracellular signal transduction"/>
    <property type="evidence" value="ECO:0007669"/>
    <property type="project" value="TreeGrafter"/>
</dbReference>
<dbReference type="SMART" id="SM00220">
    <property type="entry name" value="S_TKc"/>
    <property type="match status" value="1"/>
</dbReference>
<dbReference type="Gene3D" id="3.30.200.20">
    <property type="entry name" value="Phosphorylase Kinase, domain 1"/>
    <property type="match status" value="1"/>
</dbReference>
<dbReference type="InterPro" id="IPR000719">
    <property type="entry name" value="Prot_kinase_dom"/>
</dbReference>
<organism evidence="5 6">
    <name type="scientific">Streptomyces indicus</name>
    <dbReference type="NCBI Taxonomy" id="417292"/>
    <lineage>
        <taxon>Bacteria</taxon>
        <taxon>Bacillati</taxon>
        <taxon>Actinomycetota</taxon>
        <taxon>Actinomycetes</taxon>
        <taxon>Kitasatosporales</taxon>
        <taxon>Streptomycetaceae</taxon>
        <taxon>Streptomyces</taxon>
    </lineage>
</organism>
<reference evidence="5 6" key="1">
    <citation type="submission" date="2016-10" db="EMBL/GenBank/DDBJ databases">
        <authorList>
            <person name="de Groot N.N."/>
        </authorList>
    </citation>
    <scope>NUCLEOTIDE SEQUENCE [LARGE SCALE GENOMIC DNA]</scope>
    <source>
        <strain evidence="5 6">CGMCC 4.5727</strain>
    </source>
</reference>
<keyword evidence="2 3" id="KW-0067">ATP-binding</keyword>